<dbReference type="InterPro" id="IPR017871">
    <property type="entry name" value="ABC_transporter-like_CS"/>
</dbReference>
<dbReference type="GO" id="GO:0016887">
    <property type="term" value="F:ATP hydrolysis activity"/>
    <property type="evidence" value="ECO:0007669"/>
    <property type="project" value="InterPro"/>
</dbReference>
<dbReference type="PANTHER" id="PTHR43820">
    <property type="entry name" value="HIGH-AFFINITY BRANCHED-CHAIN AMINO ACID TRANSPORT ATP-BINDING PROTEIN LIVF"/>
    <property type="match status" value="1"/>
</dbReference>
<dbReference type="CDD" id="cd03224">
    <property type="entry name" value="ABC_TM1139_LivF_branched"/>
    <property type="match status" value="1"/>
</dbReference>
<evidence type="ECO:0000256" key="3">
    <source>
        <dbReference type="ARBA" id="ARBA00022741"/>
    </source>
</evidence>
<dbReference type="EMBL" id="FZOR01000040">
    <property type="protein sequence ID" value="SNT53492.1"/>
    <property type="molecule type" value="Genomic_DNA"/>
</dbReference>
<protein>
    <submittedName>
        <fullName evidence="7">Amino acid/amide ABC transporter ATP-binding protein 2, HAAT family</fullName>
    </submittedName>
</protein>
<dbReference type="InterPro" id="IPR003439">
    <property type="entry name" value="ABC_transporter-like_ATP-bd"/>
</dbReference>
<evidence type="ECO:0000256" key="1">
    <source>
        <dbReference type="ARBA" id="ARBA00005417"/>
    </source>
</evidence>
<evidence type="ECO:0000313" key="8">
    <source>
        <dbReference type="Proteomes" id="UP000198318"/>
    </source>
</evidence>
<keyword evidence="2" id="KW-0813">Transport</keyword>
<feature type="domain" description="ABC transporter" evidence="6">
    <location>
        <begin position="10"/>
        <end position="248"/>
    </location>
</feature>
<dbReference type="InterPro" id="IPR052156">
    <property type="entry name" value="BCAA_Transport_ATP-bd_LivF"/>
</dbReference>
<dbReference type="PANTHER" id="PTHR43820:SF4">
    <property type="entry name" value="HIGH-AFFINITY BRANCHED-CHAIN AMINO ACID TRANSPORT ATP-BINDING PROTEIN LIVF"/>
    <property type="match status" value="1"/>
</dbReference>
<dbReference type="GO" id="GO:0015807">
    <property type="term" value="P:L-amino acid transport"/>
    <property type="evidence" value="ECO:0007669"/>
    <property type="project" value="TreeGrafter"/>
</dbReference>
<dbReference type="PROSITE" id="PS50893">
    <property type="entry name" value="ABC_TRANSPORTER_2"/>
    <property type="match status" value="1"/>
</dbReference>
<dbReference type="PROSITE" id="PS00211">
    <property type="entry name" value="ABC_TRANSPORTER_1"/>
    <property type="match status" value="1"/>
</dbReference>
<evidence type="ECO:0000256" key="4">
    <source>
        <dbReference type="ARBA" id="ARBA00022840"/>
    </source>
</evidence>
<gene>
    <name evidence="7" type="ORF">SAMN05443665_104037</name>
</gene>
<sequence length="256" mass="26864">MTAGSGPPVLAAEGLTVQYGSSTALKNVGVRVGQGEVVAILGSNGAGKSSLLRTISGVLTPHGGRVVAGSVLHRGTRLGARSADKRVRRGIVQVPEGRQIFATLTVEENLRIGGHARRGTRAELRRRLDRAFDTFPILSERRARPASLLSGGEQQMLALGRAMMADPDLLLLDEPSLGLAPRIVDQVSRIIRDINGGGTSVVIVEQNAHVALELADRAYVLAVGEIVLEGGAAELRSSPAVQAAYLGGEIHDDPRA</sequence>
<dbReference type="GO" id="GO:0015658">
    <property type="term" value="F:branched-chain amino acid transmembrane transporter activity"/>
    <property type="evidence" value="ECO:0007669"/>
    <property type="project" value="TreeGrafter"/>
</dbReference>
<dbReference type="RefSeq" id="WP_089329727.1">
    <property type="nucleotide sequence ID" value="NZ_FZOR01000040.1"/>
</dbReference>
<keyword evidence="3" id="KW-0547">Nucleotide-binding</keyword>
<dbReference type="InterPro" id="IPR027417">
    <property type="entry name" value="P-loop_NTPase"/>
</dbReference>
<dbReference type="OrthoDB" id="5179231at2"/>
<keyword evidence="8" id="KW-1185">Reference proteome</keyword>
<dbReference type="GO" id="GO:0005524">
    <property type="term" value="F:ATP binding"/>
    <property type="evidence" value="ECO:0007669"/>
    <property type="project" value="UniProtKB-KW"/>
</dbReference>
<proteinExistence type="inferred from homology"/>
<keyword evidence="5" id="KW-0029">Amino-acid transport</keyword>
<organism evidence="7 8">
    <name type="scientific">Actinomadura meyerae</name>
    <dbReference type="NCBI Taxonomy" id="240840"/>
    <lineage>
        <taxon>Bacteria</taxon>
        <taxon>Bacillati</taxon>
        <taxon>Actinomycetota</taxon>
        <taxon>Actinomycetes</taxon>
        <taxon>Streptosporangiales</taxon>
        <taxon>Thermomonosporaceae</taxon>
        <taxon>Actinomadura</taxon>
    </lineage>
</organism>
<evidence type="ECO:0000259" key="6">
    <source>
        <dbReference type="PROSITE" id="PS50893"/>
    </source>
</evidence>
<dbReference type="AlphaFoldDB" id="A0A239NG28"/>
<accession>A0A239NG28</accession>
<dbReference type="Gene3D" id="3.40.50.300">
    <property type="entry name" value="P-loop containing nucleotide triphosphate hydrolases"/>
    <property type="match status" value="1"/>
</dbReference>
<name>A0A239NG28_9ACTN</name>
<keyword evidence="4 7" id="KW-0067">ATP-binding</keyword>
<dbReference type="Pfam" id="PF00005">
    <property type="entry name" value="ABC_tran"/>
    <property type="match status" value="1"/>
</dbReference>
<dbReference type="InterPro" id="IPR003593">
    <property type="entry name" value="AAA+_ATPase"/>
</dbReference>
<evidence type="ECO:0000256" key="2">
    <source>
        <dbReference type="ARBA" id="ARBA00022448"/>
    </source>
</evidence>
<dbReference type="SMART" id="SM00382">
    <property type="entry name" value="AAA"/>
    <property type="match status" value="1"/>
</dbReference>
<evidence type="ECO:0000313" key="7">
    <source>
        <dbReference type="EMBL" id="SNT53492.1"/>
    </source>
</evidence>
<dbReference type="SUPFAM" id="SSF52540">
    <property type="entry name" value="P-loop containing nucleoside triphosphate hydrolases"/>
    <property type="match status" value="1"/>
</dbReference>
<dbReference type="Proteomes" id="UP000198318">
    <property type="component" value="Unassembled WGS sequence"/>
</dbReference>
<comment type="similarity">
    <text evidence="1">Belongs to the ABC transporter superfamily.</text>
</comment>
<evidence type="ECO:0000256" key="5">
    <source>
        <dbReference type="ARBA" id="ARBA00022970"/>
    </source>
</evidence>
<reference evidence="7 8" key="1">
    <citation type="submission" date="2017-06" db="EMBL/GenBank/DDBJ databases">
        <authorList>
            <person name="Kim H.J."/>
            <person name="Triplett B.A."/>
        </authorList>
    </citation>
    <scope>NUCLEOTIDE SEQUENCE [LARGE SCALE GENOMIC DNA]</scope>
    <source>
        <strain evidence="7 8">DSM 44715</strain>
    </source>
</reference>